<feature type="transmembrane region" description="Helical" evidence="15">
    <location>
        <begin position="63"/>
        <end position="81"/>
    </location>
</feature>
<dbReference type="InterPro" id="IPR048254">
    <property type="entry name" value="CDP_ALCOHOL_P_TRANSF_CS"/>
</dbReference>
<dbReference type="PANTHER" id="PTHR14269:SF11">
    <property type="entry name" value="CDP-DIACYLGLYCEROL--GLYCEROL-3-PHOSPHATE 3-PHOSPHATIDYLTRANSFERASE"/>
    <property type="match status" value="1"/>
</dbReference>
<dbReference type="Gene3D" id="1.20.120.1760">
    <property type="match status" value="1"/>
</dbReference>
<evidence type="ECO:0000256" key="15">
    <source>
        <dbReference type="SAM" id="Phobius"/>
    </source>
</evidence>
<keyword evidence="8 15" id="KW-1133">Transmembrane helix</keyword>
<accession>A0ABT0MD66</accession>
<name>A0ABT0MD66_9BACL</name>
<evidence type="ECO:0000256" key="2">
    <source>
        <dbReference type="ARBA" id="ARBA00004141"/>
    </source>
</evidence>
<reference evidence="16 17" key="1">
    <citation type="submission" date="2022-05" db="EMBL/GenBank/DDBJ databases">
        <title>Sporolactobacillus sp nov CPB3-1, isolated from tree bark (Mangifera indica L.).</title>
        <authorList>
            <person name="Phuengjayaem S."/>
            <person name="Tanasupawat S."/>
        </authorList>
    </citation>
    <scope>NUCLEOTIDE SEQUENCE [LARGE SCALE GENOMIC DNA]</scope>
    <source>
        <strain evidence="16 17">CPB3-1</strain>
    </source>
</reference>
<dbReference type="PIRSF" id="PIRSF000847">
    <property type="entry name" value="Phos_ph_gly_syn"/>
    <property type="match status" value="1"/>
</dbReference>
<keyword evidence="6 14" id="KW-0808">Transferase</keyword>
<comment type="function">
    <text evidence="1">This protein catalyzes the committed step to the synthesis of the acidic phospholipids.</text>
</comment>
<keyword evidence="7 15" id="KW-0812">Transmembrane</keyword>
<sequence length="177" mass="19828">MKYIPNMLTVSRIIFVLLLPFCYQNSRVFAALYVAAGLTDFLDGQIARKISKPSRLGARLDSLADFIMYGVLCILFLILAWDVLMPFVPLIGFITGFRLLSLSTAAYKYRSFVSVHTWGNKMAGVLLFAAPAIYILFRSNGFLWGAGIIALLSAVEEWLIHLTSGTADENRRSLFFK</sequence>
<evidence type="ECO:0000313" key="17">
    <source>
        <dbReference type="Proteomes" id="UP001203004"/>
    </source>
</evidence>
<dbReference type="InterPro" id="IPR000462">
    <property type="entry name" value="CDP-OH_P_trans"/>
</dbReference>
<evidence type="ECO:0000256" key="10">
    <source>
        <dbReference type="ARBA" id="ARBA00023136"/>
    </source>
</evidence>
<dbReference type="RefSeq" id="WP_249103427.1">
    <property type="nucleotide sequence ID" value="NZ_JAMAST010000023.1"/>
</dbReference>
<comment type="similarity">
    <text evidence="4 14">Belongs to the CDP-alcohol phosphatidyltransferase class-I family.</text>
</comment>
<evidence type="ECO:0000256" key="11">
    <source>
        <dbReference type="ARBA" id="ARBA00023209"/>
    </source>
</evidence>
<keyword evidence="11" id="KW-0594">Phospholipid biosynthesis</keyword>
<comment type="subcellular location">
    <subcellularLocation>
        <location evidence="2">Membrane</location>
        <topology evidence="2">Multi-pass membrane protein</topology>
    </subcellularLocation>
</comment>
<dbReference type="Proteomes" id="UP001203004">
    <property type="component" value="Unassembled WGS sequence"/>
</dbReference>
<evidence type="ECO:0000256" key="12">
    <source>
        <dbReference type="ARBA" id="ARBA00023264"/>
    </source>
</evidence>
<dbReference type="EMBL" id="JAMAST010000023">
    <property type="protein sequence ID" value="MCL1632819.1"/>
    <property type="molecule type" value="Genomic_DNA"/>
</dbReference>
<dbReference type="InterPro" id="IPR043130">
    <property type="entry name" value="CDP-OH_PTrfase_TM_dom"/>
</dbReference>
<evidence type="ECO:0000256" key="14">
    <source>
        <dbReference type="RuleBase" id="RU003750"/>
    </source>
</evidence>
<dbReference type="PANTHER" id="PTHR14269">
    <property type="entry name" value="CDP-DIACYLGLYCEROL--GLYCEROL-3-PHOSPHATE 3-PHOSPHATIDYLTRANSFERASE-RELATED"/>
    <property type="match status" value="1"/>
</dbReference>
<dbReference type="Pfam" id="PF01066">
    <property type="entry name" value="CDP-OH_P_transf"/>
    <property type="match status" value="1"/>
</dbReference>
<evidence type="ECO:0000256" key="8">
    <source>
        <dbReference type="ARBA" id="ARBA00022989"/>
    </source>
</evidence>
<evidence type="ECO:0000256" key="9">
    <source>
        <dbReference type="ARBA" id="ARBA00023098"/>
    </source>
</evidence>
<dbReference type="InterPro" id="IPR050324">
    <property type="entry name" value="CDP-alcohol_PTase-I"/>
</dbReference>
<feature type="transmembrane region" description="Helical" evidence="15">
    <location>
        <begin position="12"/>
        <end position="42"/>
    </location>
</feature>
<evidence type="ECO:0000256" key="7">
    <source>
        <dbReference type="ARBA" id="ARBA00022692"/>
    </source>
</evidence>
<proteinExistence type="inferred from homology"/>
<feature type="transmembrane region" description="Helical" evidence="15">
    <location>
        <begin position="119"/>
        <end position="137"/>
    </location>
</feature>
<comment type="caution">
    <text evidence="16">The sequence shown here is derived from an EMBL/GenBank/DDBJ whole genome shotgun (WGS) entry which is preliminary data.</text>
</comment>
<keyword evidence="9" id="KW-0443">Lipid metabolism</keyword>
<feature type="transmembrane region" description="Helical" evidence="15">
    <location>
        <begin position="143"/>
        <end position="162"/>
    </location>
</feature>
<keyword evidence="17" id="KW-1185">Reference proteome</keyword>
<evidence type="ECO:0000256" key="13">
    <source>
        <dbReference type="ARBA" id="ARBA00033018"/>
    </source>
</evidence>
<organism evidence="16 17">
    <name type="scientific">Sporolactobacillus mangiferae</name>
    <dbReference type="NCBI Taxonomy" id="2940498"/>
    <lineage>
        <taxon>Bacteria</taxon>
        <taxon>Bacillati</taxon>
        <taxon>Bacillota</taxon>
        <taxon>Bacilli</taxon>
        <taxon>Bacillales</taxon>
        <taxon>Sporolactobacillaceae</taxon>
        <taxon>Sporolactobacillus</taxon>
    </lineage>
</organism>
<comment type="pathway">
    <text evidence="3">Lipid metabolism.</text>
</comment>
<evidence type="ECO:0000256" key="4">
    <source>
        <dbReference type="ARBA" id="ARBA00010441"/>
    </source>
</evidence>
<evidence type="ECO:0000256" key="6">
    <source>
        <dbReference type="ARBA" id="ARBA00022679"/>
    </source>
</evidence>
<evidence type="ECO:0000313" key="16">
    <source>
        <dbReference type="EMBL" id="MCL1632819.1"/>
    </source>
</evidence>
<protein>
    <recommendedName>
        <fullName evidence="13">Phosphatidylglycerophosphate synthase</fullName>
    </recommendedName>
</protein>
<keyword evidence="12" id="KW-1208">Phospholipid metabolism</keyword>
<keyword evidence="5" id="KW-0444">Lipid biosynthesis</keyword>
<evidence type="ECO:0000256" key="3">
    <source>
        <dbReference type="ARBA" id="ARBA00005189"/>
    </source>
</evidence>
<evidence type="ECO:0000256" key="1">
    <source>
        <dbReference type="ARBA" id="ARBA00003973"/>
    </source>
</evidence>
<evidence type="ECO:0000256" key="5">
    <source>
        <dbReference type="ARBA" id="ARBA00022516"/>
    </source>
</evidence>
<keyword evidence="10 15" id="KW-0472">Membrane</keyword>
<gene>
    <name evidence="16" type="ORF">M3N64_12905</name>
</gene>
<dbReference type="PROSITE" id="PS00379">
    <property type="entry name" value="CDP_ALCOHOL_P_TRANSF"/>
    <property type="match status" value="1"/>
</dbReference>
<dbReference type="InterPro" id="IPR004570">
    <property type="entry name" value="Phosphatidylglycerol_P_synth"/>
</dbReference>